<name>B5Y6N8_COPPD</name>
<evidence type="ECO:0000313" key="2">
    <source>
        <dbReference type="Proteomes" id="UP000001732"/>
    </source>
</evidence>
<organism evidence="1 2">
    <name type="scientific">Coprothermobacter proteolyticus (strain ATCC 35245 / DSM 5265 / OCM 4 / BT)</name>
    <dbReference type="NCBI Taxonomy" id="309798"/>
    <lineage>
        <taxon>Bacteria</taxon>
        <taxon>Pseudomonadati</taxon>
        <taxon>Coprothermobacterota</taxon>
        <taxon>Coprothermobacteria</taxon>
        <taxon>Coprothermobacterales</taxon>
        <taxon>Coprothermobacteraceae</taxon>
        <taxon>Coprothermobacter</taxon>
    </lineage>
</organism>
<accession>B5Y6N8</accession>
<sequence length="45" mass="5338">MWKTLTKRAYKGCAYCGKPVDYFPQYAPENGIIKTYPQHPQFFFC</sequence>
<dbReference type="Proteomes" id="UP000001732">
    <property type="component" value="Chromosome"/>
</dbReference>
<reference evidence="1 2" key="2">
    <citation type="journal article" date="2014" name="Genome Announc.">
        <title>Complete Genome Sequence of Coprothermobacter proteolyticus DSM 5265.</title>
        <authorList>
            <person name="Alexiev A."/>
            <person name="Coil D.A."/>
            <person name="Badger J.H."/>
            <person name="Enticknap J."/>
            <person name="Ward N."/>
            <person name="Robb F.T."/>
            <person name="Eisen J.A."/>
        </authorList>
    </citation>
    <scope>NUCLEOTIDE SEQUENCE [LARGE SCALE GENOMIC DNA]</scope>
    <source>
        <strain evidence="2">ATCC 35245 / DSM 5265 / OCM 4 / BT</strain>
    </source>
</reference>
<keyword evidence="2" id="KW-1185">Reference proteome</keyword>
<proteinExistence type="predicted"/>
<dbReference type="AlphaFoldDB" id="B5Y6N8"/>
<reference evidence="2" key="1">
    <citation type="submission" date="2008-08" db="EMBL/GenBank/DDBJ databases">
        <title>The complete genome sequence of Coprothermobacter proteolyticus strain ATCC 5245 / DSM 5265 / BT.</title>
        <authorList>
            <person name="Dodson R.J."/>
            <person name="Durkin A.S."/>
            <person name="Wu M."/>
            <person name="Eisen J."/>
            <person name="Sutton G."/>
        </authorList>
    </citation>
    <scope>NUCLEOTIDE SEQUENCE [LARGE SCALE GENOMIC DNA]</scope>
    <source>
        <strain evidence="2">ATCC 35245 / DSM 5265 / OCM 4 / BT</strain>
    </source>
</reference>
<dbReference type="EMBL" id="CP001145">
    <property type="protein sequence ID" value="ACI18133.1"/>
    <property type="molecule type" value="Genomic_DNA"/>
</dbReference>
<protein>
    <submittedName>
        <fullName evidence="1">Uncharacterized protein</fullName>
    </submittedName>
</protein>
<evidence type="ECO:0000313" key="1">
    <source>
        <dbReference type="EMBL" id="ACI18133.1"/>
    </source>
</evidence>
<gene>
    <name evidence="1" type="ordered locus">COPRO5265_0063</name>
</gene>